<dbReference type="EMBL" id="JAMXQS010000007">
    <property type="protein sequence ID" value="MCO6051047.1"/>
    <property type="molecule type" value="Genomic_DNA"/>
</dbReference>
<evidence type="ECO:0000313" key="4">
    <source>
        <dbReference type="Proteomes" id="UP001205906"/>
    </source>
</evidence>
<dbReference type="Proteomes" id="UP001205906">
    <property type="component" value="Unassembled WGS sequence"/>
</dbReference>
<dbReference type="RefSeq" id="WP_252820242.1">
    <property type="nucleotide sequence ID" value="NZ_JAMXQS010000007.1"/>
</dbReference>
<protein>
    <recommendedName>
        <fullName evidence="2">Methyl-accepting transducer domain-containing protein</fullName>
    </recommendedName>
</protein>
<evidence type="ECO:0000256" key="1">
    <source>
        <dbReference type="PROSITE-ProRule" id="PRU00284"/>
    </source>
</evidence>
<dbReference type="PROSITE" id="PS50111">
    <property type="entry name" value="CHEMOTAXIS_TRANSDUC_2"/>
    <property type="match status" value="1"/>
</dbReference>
<sequence length="554" mass="58691">MSALALRENWDTTRPDAADEIAGMLAQRRAAIEGSFLDVGSQLGRCMEILSRHSKILQAIPRDIESPELIEASNGLSGIGAQAREVAASFGTERDAMAELIKALLAAEVPIANLARTVKMIGIMAVNARVMAASIGEMEGFEDFTGDIATLSSQAGGTVREFSEAFAHLIDHVRRTESQRIQFETGHRTLLVDLASNLSWRLEELAANRRTAADAASRTNEITGRIAERVGTVVFSLQVGDSTRQRLEHVEAALDQLQALNPSDATGGHVRTLQALQMRALAAELGQDAATGEKNLRSLVSDASEIVRQSKLMTGASGKGSESALAQLTGALRGAVELLRSCEAERAKLDHLASGAVEVVETLLGHVASVKAIEANMRLLSLNATMRCARLGQEGRALNVIAQQLRELTAETVSAAEETLGGLSRVSELAAHVAKAAHASGAGEVGRIEEQVRLALNLLDAVEERLKAAGSVLSVENKQVSNLLVSAATAFSGQIGIAGEITRAADGLESEGSFAQGQPLGAADESIMATLRMRYTMQSERVVHDRFIGSLANA</sequence>
<organism evidence="3 4">
    <name type="scientific">Mesorhizobium liriopis</name>
    <dbReference type="NCBI Taxonomy" id="2953882"/>
    <lineage>
        <taxon>Bacteria</taxon>
        <taxon>Pseudomonadati</taxon>
        <taxon>Pseudomonadota</taxon>
        <taxon>Alphaproteobacteria</taxon>
        <taxon>Hyphomicrobiales</taxon>
        <taxon>Phyllobacteriaceae</taxon>
        <taxon>Mesorhizobium</taxon>
    </lineage>
</organism>
<dbReference type="InterPro" id="IPR004089">
    <property type="entry name" value="MCPsignal_dom"/>
</dbReference>
<feature type="domain" description="Methyl-accepting transducer" evidence="2">
    <location>
        <begin position="367"/>
        <end position="509"/>
    </location>
</feature>
<accession>A0ABT1C881</accession>
<evidence type="ECO:0000313" key="3">
    <source>
        <dbReference type="EMBL" id="MCO6051047.1"/>
    </source>
</evidence>
<evidence type="ECO:0000259" key="2">
    <source>
        <dbReference type="PROSITE" id="PS50111"/>
    </source>
</evidence>
<keyword evidence="1" id="KW-0807">Transducer</keyword>
<keyword evidence="4" id="KW-1185">Reference proteome</keyword>
<name>A0ABT1C881_9HYPH</name>
<proteinExistence type="predicted"/>
<dbReference type="Gene3D" id="1.10.287.950">
    <property type="entry name" value="Methyl-accepting chemotaxis protein"/>
    <property type="match status" value="1"/>
</dbReference>
<gene>
    <name evidence="3" type="ORF">NGM99_14785</name>
</gene>
<comment type="caution">
    <text evidence="3">The sequence shown here is derived from an EMBL/GenBank/DDBJ whole genome shotgun (WGS) entry which is preliminary data.</text>
</comment>
<dbReference type="SUPFAM" id="SSF58104">
    <property type="entry name" value="Methyl-accepting chemotaxis protein (MCP) signaling domain"/>
    <property type="match status" value="1"/>
</dbReference>
<reference evidence="3 4" key="1">
    <citation type="submission" date="2022-06" db="EMBL/GenBank/DDBJ databases">
        <title>Mesorhizobium sp. strain RP14 Genome sequencing and assembly.</title>
        <authorList>
            <person name="Kim I."/>
        </authorList>
    </citation>
    <scope>NUCLEOTIDE SEQUENCE [LARGE SCALE GENOMIC DNA]</scope>
    <source>
        <strain evidence="4">RP14(2022)</strain>
    </source>
</reference>